<dbReference type="InterPro" id="IPR006183">
    <property type="entry name" value="Pgluconate_DH"/>
</dbReference>
<dbReference type="Gene3D" id="1.20.5.320">
    <property type="entry name" value="6-Phosphogluconate Dehydrogenase, domain 3"/>
    <property type="match status" value="1"/>
</dbReference>
<dbReference type="GO" id="GO:0050661">
    <property type="term" value="F:NADP binding"/>
    <property type="evidence" value="ECO:0007669"/>
    <property type="project" value="InterPro"/>
</dbReference>
<keyword evidence="7 12" id="KW-0560">Oxidoreductase</keyword>
<dbReference type="NCBIfam" id="TIGR00873">
    <property type="entry name" value="gnd"/>
    <property type="match status" value="1"/>
</dbReference>
<protein>
    <recommendedName>
        <fullName evidence="5">phosphogluconate dehydrogenase (NADP(+)-dependent, decarboxylating)</fullName>
        <ecNumber evidence="5">1.1.1.44</ecNumber>
    </recommendedName>
</protein>
<comment type="catalytic activity">
    <reaction evidence="10">
        <text>6-phospho-D-gluconate + NADP(+) = D-ribulose 5-phosphate + CO2 + NADPH</text>
        <dbReference type="Rhea" id="RHEA:10116"/>
        <dbReference type="ChEBI" id="CHEBI:16526"/>
        <dbReference type="ChEBI" id="CHEBI:57783"/>
        <dbReference type="ChEBI" id="CHEBI:58121"/>
        <dbReference type="ChEBI" id="CHEBI:58349"/>
        <dbReference type="ChEBI" id="CHEBI:58759"/>
        <dbReference type="EC" id="1.1.1.44"/>
    </reaction>
</comment>
<comment type="caution">
    <text evidence="12">The sequence shown here is derived from an EMBL/GenBank/DDBJ whole genome shotgun (WGS) entry which is preliminary data.</text>
</comment>
<dbReference type="GO" id="GO:0006098">
    <property type="term" value="P:pentose-phosphate shunt"/>
    <property type="evidence" value="ECO:0007669"/>
    <property type="project" value="UniProtKB-KW"/>
</dbReference>
<evidence type="ECO:0000256" key="2">
    <source>
        <dbReference type="ARBA" id="ARBA00004874"/>
    </source>
</evidence>
<evidence type="ECO:0000256" key="6">
    <source>
        <dbReference type="ARBA" id="ARBA00022857"/>
    </source>
</evidence>
<dbReference type="NCBIfam" id="NF006765">
    <property type="entry name" value="PRK09287.1"/>
    <property type="match status" value="1"/>
</dbReference>
<comment type="subunit">
    <text evidence="4">Homodimer.</text>
</comment>
<dbReference type="InterPro" id="IPR006114">
    <property type="entry name" value="6PGDH_C"/>
</dbReference>
<dbReference type="SUPFAM" id="SSF51735">
    <property type="entry name" value="NAD(P)-binding Rossmann-fold domains"/>
    <property type="match status" value="1"/>
</dbReference>
<dbReference type="SMART" id="SM01350">
    <property type="entry name" value="6PGD"/>
    <property type="match status" value="1"/>
</dbReference>
<evidence type="ECO:0000259" key="11">
    <source>
        <dbReference type="SMART" id="SM01350"/>
    </source>
</evidence>
<evidence type="ECO:0000256" key="5">
    <source>
        <dbReference type="ARBA" id="ARBA00013011"/>
    </source>
</evidence>
<dbReference type="FunFam" id="3.40.50.720:FF:000007">
    <property type="entry name" value="6-phosphogluconate dehydrogenase, decarboxylating"/>
    <property type="match status" value="1"/>
</dbReference>
<dbReference type="PRINTS" id="PR00076">
    <property type="entry name" value="6PGDHDRGNASE"/>
</dbReference>
<evidence type="ECO:0000256" key="9">
    <source>
        <dbReference type="ARBA" id="ARBA00023126"/>
    </source>
</evidence>
<evidence type="ECO:0000256" key="4">
    <source>
        <dbReference type="ARBA" id="ARBA00011738"/>
    </source>
</evidence>
<dbReference type="Pfam" id="PF00393">
    <property type="entry name" value="6PGD"/>
    <property type="match status" value="1"/>
</dbReference>
<keyword evidence="6" id="KW-0521">NADP</keyword>
<dbReference type="InterPro" id="IPR006115">
    <property type="entry name" value="6PGDH_NADP-bd"/>
</dbReference>
<keyword evidence="8" id="KW-0311">Gluconate utilization</keyword>
<dbReference type="EC" id="1.1.1.44" evidence="5"/>
<dbReference type="InterPro" id="IPR006113">
    <property type="entry name" value="6PGDH_Gnd/GntZ"/>
</dbReference>
<evidence type="ECO:0000256" key="7">
    <source>
        <dbReference type="ARBA" id="ARBA00023002"/>
    </source>
</evidence>
<keyword evidence="9" id="KW-0570">Pentose shunt</keyword>
<evidence type="ECO:0000256" key="10">
    <source>
        <dbReference type="ARBA" id="ARBA00048640"/>
    </source>
</evidence>
<evidence type="ECO:0000256" key="3">
    <source>
        <dbReference type="ARBA" id="ARBA00008419"/>
    </source>
</evidence>
<organism evidence="12">
    <name type="scientific">bioreactor metagenome</name>
    <dbReference type="NCBI Taxonomy" id="1076179"/>
    <lineage>
        <taxon>unclassified sequences</taxon>
        <taxon>metagenomes</taxon>
        <taxon>ecological metagenomes</taxon>
    </lineage>
</organism>
<evidence type="ECO:0000256" key="1">
    <source>
        <dbReference type="ARBA" id="ARBA00002526"/>
    </source>
</evidence>
<dbReference type="Gene3D" id="1.10.1040.10">
    <property type="entry name" value="N-(1-d-carboxylethyl)-l-norvaline Dehydrogenase, domain 2"/>
    <property type="match status" value="1"/>
</dbReference>
<sequence>MDSTNKSDIAVAGLAVMGENLVLNMESKGYKVSVFNRTYSVTERFVNGRAKGKEIEGYETLEELVSSLKSPRKVMLMVRAGKAVDELIASLVPLLERGDIIIDGGNSDHADTSRRVEELELKGLLYVGAGVSGGEEGALKGPAIMPGGSAAAWPHIKPIFTDIAAKAGDGTPCCEWVGPAGSGHFVKMVHNGIEYGDMQLIAEAYSVMKNMAGYGNEKIADVFETWNKGKLQSYLVEITGNIMKHKESDGSYTIDKILDRAGQKGTGKLSVFNAMELGIPLNLIATAVFERSLSYSKELRVKAASRLTRLHGKFAVPEPQEIHDSLYASKLVSYAQGFDLLETASREYGWKLNLASIAKIWRNGCIIRSGFLNKIAEAYSKTQKPEHLLMDDYFREEILNSLPAWSSLVAKAAVGGVPLPAFSSALNYFYSLTTERLPANLLQAQRDYFGAHTFERVDKERGLFFHVNWTGEGGETSSGVYNV</sequence>
<dbReference type="AlphaFoldDB" id="A0A644ZFU7"/>
<proteinExistence type="inferred from homology"/>
<dbReference type="Pfam" id="PF03446">
    <property type="entry name" value="NAD_binding_2"/>
    <property type="match status" value="1"/>
</dbReference>
<dbReference type="Gene3D" id="3.40.50.720">
    <property type="entry name" value="NAD(P)-binding Rossmann-like Domain"/>
    <property type="match status" value="1"/>
</dbReference>
<dbReference type="GO" id="GO:0019521">
    <property type="term" value="P:D-gluconate metabolic process"/>
    <property type="evidence" value="ECO:0007669"/>
    <property type="project" value="UniProtKB-KW"/>
</dbReference>
<name>A0A644ZFU7_9ZZZZ</name>
<dbReference type="FunFam" id="1.10.1040.10:FF:000002">
    <property type="entry name" value="6-phosphogluconate dehydrogenase, decarboxylating"/>
    <property type="match status" value="1"/>
</dbReference>
<evidence type="ECO:0000256" key="8">
    <source>
        <dbReference type="ARBA" id="ARBA00023064"/>
    </source>
</evidence>
<evidence type="ECO:0000313" key="12">
    <source>
        <dbReference type="EMBL" id="MPM39178.1"/>
    </source>
</evidence>
<accession>A0A644ZFU7</accession>
<dbReference type="InterPro" id="IPR036291">
    <property type="entry name" value="NAD(P)-bd_dom_sf"/>
</dbReference>
<dbReference type="FunFam" id="1.20.5.320:FF:000002">
    <property type="entry name" value="6-phosphogluconate dehydrogenase, decarboxylating"/>
    <property type="match status" value="1"/>
</dbReference>
<dbReference type="SUPFAM" id="SSF48179">
    <property type="entry name" value="6-phosphogluconate dehydrogenase C-terminal domain-like"/>
    <property type="match status" value="1"/>
</dbReference>
<feature type="domain" description="6-phosphogluconate dehydrogenase C-terminal" evidence="11">
    <location>
        <begin position="183"/>
        <end position="470"/>
    </location>
</feature>
<gene>
    <name evidence="12" type="primary">gnd_7</name>
    <name evidence="12" type="ORF">SDC9_85811</name>
</gene>
<dbReference type="PIRSF" id="PIRSF000109">
    <property type="entry name" value="6PGD"/>
    <property type="match status" value="1"/>
</dbReference>
<reference evidence="12" key="1">
    <citation type="submission" date="2019-08" db="EMBL/GenBank/DDBJ databases">
        <authorList>
            <person name="Kucharzyk K."/>
            <person name="Murdoch R.W."/>
            <person name="Higgins S."/>
            <person name="Loffler F."/>
        </authorList>
    </citation>
    <scope>NUCLEOTIDE SEQUENCE</scope>
</reference>
<dbReference type="InterPro" id="IPR008927">
    <property type="entry name" value="6-PGluconate_DH-like_C_sf"/>
</dbReference>
<comment type="similarity">
    <text evidence="3">Belongs to the 6-phosphogluconate dehydrogenase family.</text>
</comment>
<dbReference type="GO" id="GO:0004616">
    <property type="term" value="F:phosphogluconate dehydrogenase (decarboxylating) activity"/>
    <property type="evidence" value="ECO:0007669"/>
    <property type="project" value="UniProtKB-EC"/>
</dbReference>
<dbReference type="PANTHER" id="PTHR11811">
    <property type="entry name" value="6-PHOSPHOGLUCONATE DEHYDROGENASE"/>
    <property type="match status" value="1"/>
</dbReference>
<dbReference type="EMBL" id="VSSQ01008551">
    <property type="protein sequence ID" value="MPM39178.1"/>
    <property type="molecule type" value="Genomic_DNA"/>
</dbReference>
<comment type="function">
    <text evidence="1">Catalyzes the oxidative decarboxylation of 6-phosphogluconate to ribulose 5-phosphate and CO(2), with concomitant reduction of NADP to NADPH.</text>
</comment>
<dbReference type="InterPro" id="IPR013328">
    <property type="entry name" value="6PGD_dom2"/>
</dbReference>
<comment type="pathway">
    <text evidence="2">Carbohydrate degradation; pentose phosphate pathway; D-ribulose 5-phosphate from D-glucose 6-phosphate (oxidative stage): step 3/3.</text>
</comment>